<proteinExistence type="predicted"/>
<accession>A0A0J6EYB5</accession>
<evidence type="ECO:0000313" key="1">
    <source>
        <dbReference type="EMBL" id="KRT95467.1"/>
    </source>
</evidence>
<dbReference type="STRING" id="1664069.BGLY_2217"/>
<sequence length="71" mass="8067">MYFISGFISFLLGLFMLFSLQLFSIAFPNNVIDGEGNGEASAYFQSSVLFYPILFIILGLLLTFVHFRTKK</sequence>
<name>A0A0J6EYB5_9BACI</name>
<protein>
    <submittedName>
        <fullName evidence="1">Uncharacterized protein</fullName>
    </submittedName>
</protein>
<gene>
    <name evidence="1" type="ORF">AB447_209755</name>
</gene>
<evidence type="ECO:0000313" key="2">
    <source>
        <dbReference type="Proteomes" id="UP000036168"/>
    </source>
</evidence>
<dbReference type="AlphaFoldDB" id="A0A0J6EYB5"/>
<reference evidence="1 2" key="1">
    <citation type="journal article" date="2015" name="Int. J. Syst. Evol. Microbiol.">
        <title>Bacillus glycinifermentans sp. nov., isolated from fermented soybean paste.</title>
        <authorList>
            <person name="Kim S.J."/>
            <person name="Dunlap C.A."/>
            <person name="Kwon S.W."/>
            <person name="Rooney A.P."/>
        </authorList>
    </citation>
    <scope>NUCLEOTIDE SEQUENCE [LARGE SCALE GENOMIC DNA]</scope>
    <source>
        <strain evidence="1 2">GO-13</strain>
    </source>
</reference>
<dbReference type="Proteomes" id="UP000036168">
    <property type="component" value="Unassembled WGS sequence"/>
</dbReference>
<accession>A0A0J6ECC1</accession>
<dbReference type="PATRIC" id="fig|1664069.3.peg.5124"/>
<organism evidence="1 2">
    <name type="scientific">Bacillus glycinifermentans</name>
    <dbReference type="NCBI Taxonomy" id="1664069"/>
    <lineage>
        <taxon>Bacteria</taxon>
        <taxon>Bacillati</taxon>
        <taxon>Bacillota</taxon>
        <taxon>Bacilli</taxon>
        <taxon>Bacillales</taxon>
        <taxon>Bacillaceae</taxon>
        <taxon>Bacillus</taxon>
    </lineage>
</organism>
<comment type="caution">
    <text evidence="1">The sequence shown here is derived from an EMBL/GenBank/DDBJ whole genome shotgun (WGS) entry which is preliminary data.</text>
</comment>
<dbReference type="EMBL" id="LECW02000003">
    <property type="protein sequence ID" value="KRT95467.1"/>
    <property type="molecule type" value="Genomic_DNA"/>
</dbReference>